<dbReference type="PANTHER" id="PTHR30614">
    <property type="entry name" value="MEMBRANE COMPONENT OF AMINO ACID ABC TRANSPORTER"/>
    <property type="match status" value="1"/>
</dbReference>
<dbReference type="GO" id="GO:0006865">
    <property type="term" value="P:amino acid transport"/>
    <property type="evidence" value="ECO:0007669"/>
    <property type="project" value="UniProtKB-KW"/>
</dbReference>
<feature type="domain" description="ABC transmembrane type-1" evidence="9">
    <location>
        <begin position="21"/>
        <end position="218"/>
    </location>
</feature>
<keyword evidence="3" id="KW-1003">Cell membrane</keyword>
<evidence type="ECO:0000313" key="10">
    <source>
        <dbReference type="EMBL" id="KEZ90208.1"/>
    </source>
</evidence>
<keyword evidence="6 8" id="KW-1133">Transmembrane helix</keyword>
<dbReference type="PROSITE" id="PS50928">
    <property type="entry name" value="ABC_TM1"/>
    <property type="match status" value="1"/>
</dbReference>
<dbReference type="OrthoDB" id="9787841at2"/>
<evidence type="ECO:0000256" key="1">
    <source>
        <dbReference type="ARBA" id="ARBA00004651"/>
    </source>
</evidence>
<evidence type="ECO:0000256" key="2">
    <source>
        <dbReference type="ARBA" id="ARBA00022448"/>
    </source>
</evidence>
<dbReference type="InterPro" id="IPR043429">
    <property type="entry name" value="ArtM/GltK/GlnP/TcyL/YhdX-like"/>
</dbReference>
<keyword evidence="2 8" id="KW-0813">Transport</keyword>
<evidence type="ECO:0000256" key="3">
    <source>
        <dbReference type="ARBA" id="ARBA00022475"/>
    </source>
</evidence>
<feature type="transmembrane region" description="Helical" evidence="8">
    <location>
        <begin position="199"/>
        <end position="221"/>
    </location>
</feature>
<proteinExistence type="inferred from homology"/>
<dbReference type="InterPro" id="IPR035906">
    <property type="entry name" value="MetI-like_sf"/>
</dbReference>
<keyword evidence="11" id="KW-1185">Reference proteome</keyword>
<keyword evidence="7 8" id="KW-0472">Membrane</keyword>
<evidence type="ECO:0000256" key="5">
    <source>
        <dbReference type="ARBA" id="ARBA00022970"/>
    </source>
</evidence>
<feature type="transmembrane region" description="Helical" evidence="8">
    <location>
        <begin position="100"/>
        <end position="122"/>
    </location>
</feature>
<dbReference type="InterPro" id="IPR010065">
    <property type="entry name" value="AA_ABC_transptr_permease_3TM"/>
</dbReference>
<reference evidence="10 11" key="1">
    <citation type="submission" date="2014-07" db="EMBL/GenBank/DDBJ databases">
        <title>Draft genome of Clostridium celerecrescens 152B isolated from sediments associated with methane hydrate from Krishna Godavari basin.</title>
        <authorList>
            <person name="Honkalas V.S."/>
            <person name="Dabir A.P."/>
            <person name="Arora P."/>
            <person name="Dhakephalkar P.K."/>
        </authorList>
    </citation>
    <scope>NUCLEOTIDE SEQUENCE [LARGE SCALE GENOMIC DNA]</scope>
    <source>
        <strain evidence="10 11">152B</strain>
    </source>
</reference>
<feature type="transmembrane region" description="Helical" evidence="8">
    <location>
        <begin position="155"/>
        <end position="179"/>
    </location>
</feature>
<dbReference type="CDD" id="cd06261">
    <property type="entry name" value="TM_PBP2"/>
    <property type="match status" value="1"/>
</dbReference>
<dbReference type="PANTHER" id="PTHR30614:SF0">
    <property type="entry name" value="L-CYSTINE TRANSPORT SYSTEM PERMEASE PROTEIN TCYL"/>
    <property type="match status" value="1"/>
</dbReference>
<dbReference type="Proteomes" id="UP000028525">
    <property type="component" value="Unassembled WGS sequence"/>
</dbReference>
<evidence type="ECO:0000256" key="6">
    <source>
        <dbReference type="ARBA" id="ARBA00022989"/>
    </source>
</evidence>
<dbReference type="InterPro" id="IPR000515">
    <property type="entry name" value="MetI-like"/>
</dbReference>
<dbReference type="Gene3D" id="1.10.3720.10">
    <property type="entry name" value="MetI-like"/>
    <property type="match status" value="1"/>
</dbReference>
<dbReference type="SUPFAM" id="SSF161098">
    <property type="entry name" value="MetI-like"/>
    <property type="match status" value="1"/>
</dbReference>
<gene>
    <name evidence="10" type="ORF">IO98_09575</name>
</gene>
<dbReference type="GO" id="GO:0043190">
    <property type="term" value="C:ATP-binding cassette (ABC) transporter complex"/>
    <property type="evidence" value="ECO:0007669"/>
    <property type="project" value="InterPro"/>
</dbReference>
<name>A0A084JMM4_9FIRM</name>
<comment type="subcellular location">
    <subcellularLocation>
        <location evidence="1 8">Cell membrane</location>
        <topology evidence="1 8">Multi-pass membrane protein</topology>
    </subcellularLocation>
</comment>
<evidence type="ECO:0000259" key="9">
    <source>
        <dbReference type="PROSITE" id="PS50928"/>
    </source>
</evidence>
<keyword evidence="5" id="KW-0029">Amino-acid transport</keyword>
<sequence>MDKLFGWERFFENIPKILPYLSVTFQIVVYATGFGVLLAAFIVLAELKKIPVLNPFFKVYVSFMRGTPMLVQLMIIYYGIPALIDPVFGTNINRGFSAVTFAYITFILNQGAFLSAIFYGAITSIPYGQTEAGFSVGLTELQTFRRILLPQMVRIALPPFGSDLVGLFQNSSLVFLIGVTDIMGRAKSIGAATKHVLEAYVFVVIIYIVISLTIRLLFYYLNTKLEYGREGVE</sequence>
<protein>
    <submittedName>
        <fullName evidence="10">Amino acid ABC transporter permease</fullName>
    </submittedName>
</protein>
<dbReference type="NCBIfam" id="TIGR01726">
    <property type="entry name" value="HEQRo_perm_3TM"/>
    <property type="match status" value="1"/>
</dbReference>
<evidence type="ECO:0000313" key="11">
    <source>
        <dbReference type="Proteomes" id="UP000028525"/>
    </source>
</evidence>
<dbReference type="RefSeq" id="WP_038280474.1">
    <property type="nucleotide sequence ID" value="NZ_JPME01000012.1"/>
</dbReference>
<dbReference type="EMBL" id="JPME01000012">
    <property type="protein sequence ID" value="KEZ90208.1"/>
    <property type="molecule type" value="Genomic_DNA"/>
</dbReference>
<evidence type="ECO:0000256" key="4">
    <source>
        <dbReference type="ARBA" id="ARBA00022692"/>
    </source>
</evidence>
<dbReference type="Pfam" id="PF00528">
    <property type="entry name" value="BPD_transp_1"/>
    <property type="match status" value="1"/>
</dbReference>
<evidence type="ECO:0000256" key="8">
    <source>
        <dbReference type="RuleBase" id="RU363032"/>
    </source>
</evidence>
<dbReference type="STRING" id="29354.IO98_09575"/>
<comment type="similarity">
    <text evidence="8">Belongs to the binding-protein-dependent transport system permease family.</text>
</comment>
<dbReference type="GO" id="GO:0022857">
    <property type="term" value="F:transmembrane transporter activity"/>
    <property type="evidence" value="ECO:0007669"/>
    <property type="project" value="InterPro"/>
</dbReference>
<comment type="caution">
    <text evidence="10">The sequence shown here is derived from an EMBL/GenBank/DDBJ whole genome shotgun (WGS) entry which is preliminary data.</text>
</comment>
<evidence type="ECO:0000256" key="7">
    <source>
        <dbReference type="ARBA" id="ARBA00023136"/>
    </source>
</evidence>
<accession>A0A084JMM4</accession>
<keyword evidence="4 8" id="KW-0812">Transmembrane</keyword>
<feature type="transmembrane region" description="Helical" evidence="8">
    <location>
        <begin position="20"/>
        <end position="45"/>
    </location>
</feature>
<feature type="transmembrane region" description="Helical" evidence="8">
    <location>
        <begin position="57"/>
        <end position="80"/>
    </location>
</feature>
<dbReference type="AlphaFoldDB" id="A0A084JMM4"/>
<organism evidence="10 11">
    <name type="scientific">Lacrimispora celerecrescens</name>
    <dbReference type="NCBI Taxonomy" id="29354"/>
    <lineage>
        <taxon>Bacteria</taxon>
        <taxon>Bacillati</taxon>
        <taxon>Bacillota</taxon>
        <taxon>Clostridia</taxon>
        <taxon>Lachnospirales</taxon>
        <taxon>Lachnospiraceae</taxon>
        <taxon>Lacrimispora</taxon>
    </lineage>
</organism>